<dbReference type="InterPro" id="IPR032465">
    <property type="entry name" value="ACMSD"/>
</dbReference>
<proteinExistence type="predicted"/>
<evidence type="ECO:0000256" key="3">
    <source>
        <dbReference type="ARBA" id="ARBA00023239"/>
    </source>
</evidence>
<dbReference type="Gene3D" id="3.20.20.140">
    <property type="entry name" value="Metal-dependent hydrolases"/>
    <property type="match status" value="1"/>
</dbReference>
<keyword evidence="1" id="KW-0479">Metal-binding</keyword>
<name>A0ABV0CHN8_9NEIS</name>
<dbReference type="EC" id="4.1.1.52" evidence="5"/>
<protein>
    <recommendedName>
        <fullName evidence="5">6-methylsalicylate decarboxylase</fullName>
        <ecNumber evidence="5">4.1.1.52</ecNumber>
    </recommendedName>
</protein>
<keyword evidence="3" id="KW-0456">Lyase</keyword>
<accession>A0ABV0CHN8</accession>
<dbReference type="Proteomes" id="UP001405405">
    <property type="component" value="Unassembled WGS sequence"/>
</dbReference>
<dbReference type="RefSeq" id="WP_346788186.1">
    <property type="nucleotide sequence ID" value="NZ_JAYFSJ010000004.1"/>
</dbReference>
<feature type="domain" description="Amidohydrolase-related" evidence="6">
    <location>
        <begin position="7"/>
        <end position="309"/>
    </location>
</feature>
<evidence type="ECO:0000256" key="4">
    <source>
        <dbReference type="ARBA" id="ARBA00036832"/>
    </source>
</evidence>
<keyword evidence="8" id="KW-1185">Reference proteome</keyword>
<sequence>MTATQRIDVHQHVVPPFWAEALPAHGGDPSGWKSPEWSPQSAIAFMDSQGIATGVLSLTATGVQGWSGQSKRDMARRVNEYTAGLVEHRPDRFGHFATVSLPDIEGSLREIEFAFDALKADGVVLLSNYGGQYLGDPGFEPVWAELNRRRATVFIHPGKPAIDAIAGMPGPLVDYPFDTTRTAVQMVLNGTLARHPDVNVILSHAGGFLPYASHRFAELAPGVRNDVPATEELLRLFQRFYFDTALASARVALPSLTAFSGIGRILYGSDYPYAPAAVRASFTAQLDACAELSPAEHAAINRRNALALFSRLAKVDSARP</sequence>
<dbReference type="PANTHER" id="PTHR21240:SF29">
    <property type="entry name" value="AMIDOHYDROLASE-RELATED DOMAIN-CONTAINING PROTEIN"/>
    <property type="match status" value="1"/>
</dbReference>
<evidence type="ECO:0000313" key="7">
    <source>
        <dbReference type="EMBL" id="MEN7430675.1"/>
    </source>
</evidence>
<gene>
    <name evidence="7" type="ORF">VA599_07945</name>
</gene>
<organism evidence="7 8">
    <name type="scientific">Chromobacterium indicum</name>
    <dbReference type="NCBI Taxonomy" id="3110228"/>
    <lineage>
        <taxon>Bacteria</taxon>
        <taxon>Pseudomonadati</taxon>
        <taxon>Pseudomonadota</taxon>
        <taxon>Betaproteobacteria</taxon>
        <taxon>Neisseriales</taxon>
        <taxon>Chromobacteriaceae</taxon>
        <taxon>Chromobacterium</taxon>
    </lineage>
</organism>
<dbReference type="InterPro" id="IPR006680">
    <property type="entry name" value="Amidohydro-rel"/>
</dbReference>
<evidence type="ECO:0000256" key="1">
    <source>
        <dbReference type="ARBA" id="ARBA00022723"/>
    </source>
</evidence>
<evidence type="ECO:0000256" key="2">
    <source>
        <dbReference type="ARBA" id="ARBA00022833"/>
    </source>
</evidence>
<comment type="catalytic activity">
    <reaction evidence="4">
        <text>6-methylsalicylate + H(+) = 3-methylphenol + CO2</text>
        <dbReference type="Rhea" id="RHEA:23112"/>
        <dbReference type="ChEBI" id="CHEBI:15378"/>
        <dbReference type="ChEBI" id="CHEBI:16526"/>
        <dbReference type="ChEBI" id="CHEBI:17231"/>
        <dbReference type="ChEBI" id="CHEBI:36658"/>
        <dbReference type="EC" id="4.1.1.52"/>
    </reaction>
    <physiologicalReaction direction="left-to-right" evidence="4">
        <dbReference type="Rhea" id="RHEA:23113"/>
    </physiologicalReaction>
</comment>
<evidence type="ECO:0000259" key="6">
    <source>
        <dbReference type="Pfam" id="PF04909"/>
    </source>
</evidence>
<dbReference type="PANTHER" id="PTHR21240">
    <property type="entry name" value="2-AMINO-3-CARBOXYLMUCONATE-6-SEMIALDEHYDE DECARBOXYLASE"/>
    <property type="match status" value="1"/>
</dbReference>
<keyword evidence="2" id="KW-0862">Zinc</keyword>
<comment type="caution">
    <text evidence="7">The sequence shown here is derived from an EMBL/GenBank/DDBJ whole genome shotgun (WGS) entry which is preliminary data.</text>
</comment>
<dbReference type="InterPro" id="IPR032466">
    <property type="entry name" value="Metal_Hydrolase"/>
</dbReference>
<reference evidence="7 8" key="1">
    <citation type="submission" date="2023-12" db="EMBL/GenBank/DDBJ databases">
        <title>Chromobacterium sp. strain TRC.1.1.SA producing antimicrobial pigment.</title>
        <authorList>
            <person name="Verma N."/>
            <person name="Choksket S."/>
            <person name="Pinnaka A.K."/>
            <person name="Korpole S."/>
        </authorList>
    </citation>
    <scope>NUCLEOTIDE SEQUENCE [LARGE SCALE GENOMIC DNA]</scope>
    <source>
        <strain evidence="7 8">TRC1.1.SA</strain>
    </source>
</reference>
<evidence type="ECO:0000313" key="8">
    <source>
        <dbReference type="Proteomes" id="UP001405405"/>
    </source>
</evidence>
<dbReference type="SUPFAM" id="SSF51556">
    <property type="entry name" value="Metallo-dependent hydrolases"/>
    <property type="match status" value="1"/>
</dbReference>
<dbReference type="Pfam" id="PF04909">
    <property type="entry name" value="Amidohydro_2"/>
    <property type="match status" value="1"/>
</dbReference>
<dbReference type="EMBL" id="JAYFSJ010000004">
    <property type="protein sequence ID" value="MEN7430675.1"/>
    <property type="molecule type" value="Genomic_DNA"/>
</dbReference>
<evidence type="ECO:0000256" key="5">
    <source>
        <dbReference type="ARBA" id="ARBA00038889"/>
    </source>
</evidence>